<evidence type="ECO:0000313" key="1">
    <source>
        <dbReference type="EMBL" id="TFK61417.1"/>
    </source>
</evidence>
<organism evidence="1 2">
    <name type="scientific">Pluteus cervinus</name>
    <dbReference type="NCBI Taxonomy" id="181527"/>
    <lineage>
        <taxon>Eukaryota</taxon>
        <taxon>Fungi</taxon>
        <taxon>Dikarya</taxon>
        <taxon>Basidiomycota</taxon>
        <taxon>Agaricomycotina</taxon>
        <taxon>Agaricomycetes</taxon>
        <taxon>Agaricomycetidae</taxon>
        <taxon>Agaricales</taxon>
        <taxon>Pluteineae</taxon>
        <taxon>Pluteaceae</taxon>
        <taxon>Pluteus</taxon>
    </lineage>
</organism>
<sequence>MEPRYSDVVGALLFTYFRPYSTAMDDPNLLKFLDLSCAPSVTNTPMGWTDGDAKSVGRLRERMRRGTYPTNVDFLQSGDDCIAGRIAWEDVFRRDIGKRISKSVHDLLFKSGRHPVQLMDAEDTHDLPDFAQVRGKELEEQVGDLFGPSTGLFASWFADPPSPASKIVDFVLENFRKDHGRASRAVQQASEKLDKAMEPIFRVGVVSNEEANFAIEVLHKFEKIARCLPLYAPKFSEYADLVNTKVDLGLVRDIDEGTLELYGEEVGDEDLLEIGSAEERTRRFAILSRDLAFLS</sequence>
<reference evidence="1 2" key="1">
    <citation type="journal article" date="2019" name="Nat. Ecol. Evol.">
        <title>Megaphylogeny resolves global patterns of mushroom evolution.</title>
        <authorList>
            <person name="Varga T."/>
            <person name="Krizsan K."/>
            <person name="Foldi C."/>
            <person name="Dima B."/>
            <person name="Sanchez-Garcia M."/>
            <person name="Sanchez-Ramirez S."/>
            <person name="Szollosi G.J."/>
            <person name="Szarkandi J.G."/>
            <person name="Papp V."/>
            <person name="Albert L."/>
            <person name="Andreopoulos W."/>
            <person name="Angelini C."/>
            <person name="Antonin V."/>
            <person name="Barry K.W."/>
            <person name="Bougher N.L."/>
            <person name="Buchanan P."/>
            <person name="Buyck B."/>
            <person name="Bense V."/>
            <person name="Catcheside P."/>
            <person name="Chovatia M."/>
            <person name="Cooper J."/>
            <person name="Damon W."/>
            <person name="Desjardin D."/>
            <person name="Finy P."/>
            <person name="Geml J."/>
            <person name="Haridas S."/>
            <person name="Hughes K."/>
            <person name="Justo A."/>
            <person name="Karasinski D."/>
            <person name="Kautmanova I."/>
            <person name="Kiss B."/>
            <person name="Kocsube S."/>
            <person name="Kotiranta H."/>
            <person name="LaButti K.M."/>
            <person name="Lechner B.E."/>
            <person name="Liimatainen K."/>
            <person name="Lipzen A."/>
            <person name="Lukacs Z."/>
            <person name="Mihaltcheva S."/>
            <person name="Morgado L.N."/>
            <person name="Niskanen T."/>
            <person name="Noordeloos M.E."/>
            <person name="Ohm R.A."/>
            <person name="Ortiz-Santana B."/>
            <person name="Ovrebo C."/>
            <person name="Racz N."/>
            <person name="Riley R."/>
            <person name="Savchenko A."/>
            <person name="Shiryaev A."/>
            <person name="Soop K."/>
            <person name="Spirin V."/>
            <person name="Szebenyi C."/>
            <person name="Tomsovsky M."/>
            <person name="Tulloss R.E."/>
            <person name="Uehling J."/>
            <person name="Grigoriev I.V."/>
            <person name="Vagvolgyi C."/>
            <person name="Papp T."/>
            <person name="Martin F.M."/>
            <person name="Miettinen O."/>
            <person name="Hibbett D.S."/>
            <person name="Nagy L.G."/>
        </authorList>
    </citation>
    <scope>NUCLEOTIDE SEQUENCE [LARGE SCALE GENOMIC DNA]</scope>
    <source>
        <strain evidence="1 2">NL-1719</strain>
    </source>
</reference>
<proteinExistence type="predicted"/>
<name>A0ACD3A9C2_9AGAR</name>
<evidence type="ECO:0000313" key="2">
    <source>
        <dbReference type="Proteomes" id="UP000308600"/>
    </source>
</evidence>
<dbReference type="Proteomes" id="UP000308600">
    <property type="component" value="Unassembled WGS sequence"/>
</dbReference>
<protein>
    <submittedName>
        <fullName evidence="1">Uncharacterized protein</fullName>
    </submittedName>
</protein>
<gene>
    <name evidence="1" type="ORF">BDN72DRAFT_863625</name>
</gene>
<keyword evidence="2" id="KW-1185">Reference proteome</keyword>
<dbReference type="EMBL" id="ML208662">
    <property type="protein sequence ID" value="TFK61417.1"/>
    <property type="molecule type" value="Genomic_DNA"/>
</dbReference>
<accession>A0ACD3A9C2</accession>